<organism evidence="3 4">
    <name type="scientific">Canna indica</name>
    <name type="common">Indian-shot</name>
    <dbReference type="NCBI Taxonomy" id="4628"/>
    <lineage>
        <taxon>Eukaryota</taxon>
        <taxon>Viridiplantae</taxon>
        <taxon>Streptophyta</taxon>
        <taxon>Embryophyta</taxon>
        <taxon>Tracheophyta</taxon>
        <taxon>Spermatophyta</taxon>
        <taxon>Magnoliopsida</taxon>
        <taxon>Liliopsida</taxon>
        <taxon>Zingiberales</taxon>
        <taxon>Cannaceae</taxon>
        <taxon>Canna</taxon>
    </lineage>
</organism>
<dbReference type="InterPro" id="IPR018848">
    <property type="entry name" value="WIYLD_domain"/>
</dbReference>
<protein>
    <recommendedName>
        <fullName evidence="2">WIYLD domain-containing protein</fullName>
    </recommendedName>
</protein>
<dbReference type="PANTHER" id="PTHR34271:SF1">
    <property type="entry name" value="NUCLEOLAR HISTONE METHYLTRANSFERASE-RELATED PROTEIN"/>
    <property type="match status" value="1"/>
</dbReference>
<proteinExistence type="predicted"/>
<name>A0AAQ3QNW0_9LILI</name>
<evidence type="ECO:0000313" key="4">
    <source>
        <dbReference type="Proteomes" id="UP001327560"/>
    </source>
</evidence>
<feature type="compositionally biased region" description="Basic and acidic residues" evidence="1">
    <location>
        <begin position="84"/>
        <end position="98"/>
    </location>
</feature>
<dbReference type="AlphaFoldDB" id="A0AAQ3QNW0"/>
<dbReference type="PANTHER" id="PTHR34271">
    <property type="entry name" value="NUCLEOLAR HISTONE METHYLTRANSFERASE-RELATED PROTEIN"/>
    <property type="match status" value="1"/>
</dbReference>
<feature type="region of interest" description="Disordered" evidence="1">
    <location>
        <begin position="143"/>
        <end position="177"/>
    </location>
</feature>
<dbReference type="Pfam" id="PF10440">
    <property type="entry name" value="WIYLD"/>
    <property type="match status" value="1"/>
</dbReference>
<feature type="region of interest" description="Disordered" evidence="1">
    <location>
        <begin position="67"/>
        <end position="103"/>
    </location>
</feature>
<evidence type="ECO:0000256" key="1">
    <source>
        <dbReference type="SAM" id="MobiDB-lite"/>
    </source>
</evidence>
<accession>A0AAQ3QNW0</accession>
<sequence>MAPKKQKKVRMVAAIDALVNYGFTEKIIVATIKKLLNVYGDDNVWTLIEEDNYKLVIEAILDNQEEEVREEEKTREGTSGAEKQVAETSKRDLEETRASDVPTQIAETSTRNLEETRAIQVFSGVTETGKSVDWKDDPCTSKDCASDQIMNQDQSTSTAREYGPLSNSSSGRQQNLPRRLPCYGWISESESEDEKTPVQRAIVVKPVQRIRKRPSGWDVKPSHV</sequence>
<evidence type="ECO:0000313" key="3">
    <source>
        <dbReference type="EMBL" id="WOL14955.1"/>
    </source>
</evidence>
<feature type="compositionally biased region" description="Polar residues" evidence="1">
    <location>
        <begin position="148"/>
        <end position="176"/>
    </location>
</feature>
<keyword evidence="4" id="KW-1185">Reference proteome</keyword>
<reference evidence="3 4" key="1">
    <citation type="submission" date="2023-10" db="EMBL/GenBank/DDBJ databases">
        <title>Chromosome-scale genome assembly provides insights into flower coloration mechanisms of Canna indica.</title>
        <authorList>
            <person name="Li C."/>
        </authorList>
    </citation>
    <scope>NUCLEOTIDE SEQUENCE [LARGE SCALE GENOMIC DNA]</scope>
    <source>
        <tissue evidence="3">Flower</tissue>
    </source>
</reference>
<gene>
    <name evidence="3" type="ORF">Cni_G23736</name>
</gene>
<feature type="domain" description="WIYLD" evidence="2">
    <location>
        <begin position="5"/>
        <end position="66"/>
    </location>
</feature>
<dbReference type="InterPro" id="IPR043017">
    <property type="entry name" value="WIYLD_dom_sf"/>
</dbReference>
<evidence type="ECO:0000259" key="2">
    <source>
        <dbReference type="Pfam" id="PF10440"/>
    </source>
</evidence>
<dbReference type="Gene3D" id="1.10.8.850">
    <property type="entry name" value="Histone-lysine N methyltransferase , C-terminal domain-like"/>
    <property type="match status" value="1"/>
</dbReference>
<dbReference type="Proteomes" id="UP001327560">
    <property type="component" value="Chromosome 7"/>
</dbReference>
<dbReference type="EMBL" id="CP136896">
    <property type="protein sequence ID" value="WOL14955.1"/>
    <property type="molecule type" value="Genomic_DNA"/>
</dbReference>